<keyword evidence="9" id="KW-1185">Reference proteome</keyword>
<evidence type="ECO:0000256" key="7">
    <source>
        <dbReference type="ARBA" id="ARBA00023224"/>
    </source>
</evidence>
<sequence>MGPVSGELHAVSLLGMNRVMKCMVMLPVSKHLIAKVFCNAVLFTTVGFSTSWRLSFEYDLAYDFRNDPFSRIIDLMNFIALITSHVIIVMELVWLKSGDDINSQLEEIRREMNVLLGVQVNLQRVRAYCNAVYASLFIRCLAFGLVTIYANRSLTYYAFYSEIVLLVRFSQFTLFSAVIMVLYQELSPAGESVLAELECSLFELSSVRRSSLEKLAKLQRVHGLLWRAIRCLEHNFQICLITMLLKFFVDTSALPYWIYLSKVQHTGVAVQSYCGIDECVKILEVVVPCWICTRCDVMQRRFRSMFYTLTKDRRNSQLNAALNRLCLQLGQERCQFSAGGLVEISTEMLGKFLFGMISYIVICIQFSLNLTASNSSKVASIPTTNAPL</sequence>
<dbReference type="GO" id="GO:0005886">
    <property type="term" value="C:plasma membrane"/>
    <property type="evidence" value="ECO:0007669"/>
    <property type="project" value="UniProtKB-SubCell"/>
</dbReference>
<gene>
    <name evidence="10" type="primary">LOC108083621</name>
</gene>
<evidence type="ECO:0000256" key="1">
    <source>
        <dbReference type="ARBA" id="ARBA00004651"/>
    </source>
</evidence>
<feature type="transmembrane region" description="Helical" evidence="8">
    <location>
        <begin position="131"/>
        <end position="151"/>
    </location>
</feature>
<comment type="caution">
    <text evidence="8">Lacks conserved residue(s) required for the propagation of feature annotation.</text>
</comment>
<keyword evidence="2 8" id="KW-1003">Cell membrane</keyword>
<dbReference type="GO" id="GO:0050909">
    <property type="term" value="P:sensory perception of taste"/>
    <property type="evidence" value="ECO:0007669"/>
    <property type="project" value="InterPro"/>
</dbReference>
<comment type="similarity">
    <text evidence="8">Belongs to the insect chemoreceptor superfamily. Gustatory receptor (GR) family.</text>
</comment>
<keyword evidence="5 8" id="KW-0472">Membrane</keyword>
<feature type="transmembrane region" description="Helical" evidence="8">
    <location>
        <begin position="32"/>
        <end position="52"/>
    </location>
</feature>
<evidence type="ECO:0000313" key="9">
    <source>
        <dbReference type="Proteomes" id="UP001652661"/>
    </source>
</evidence>
<dbReference type="Proteomes" id="UP001652661">
    <property type="component" value="Chromosome 3R"/>
</dbReference>
<evidence type="ECO:0000256" key="5">
    <source>
        <dbReference type="ARBA" id="ARBA00023136"/>
    </source>
</evidence>
<keyword evidence="4 8" id="KW-1133">Transmembrane helix</keyword>
<keyword evidence="3 8" id="KW-0812">Transmembrane</keyword>
<dbReference type="GeneID" id="108083621"/>
<name>A0A6P4JHD4_DROKI</name>
<feature type="transmembrane region" description="Helical" evidence="8">
    <location>
        <begin position="72"/>
        <end position="95"/>
    </location>
</feature>
<dbReference type="RefSeq" id="XP_017034981.2">
    <property type="nucleotide sequence ID" value="XM_017179492.2"/>
</dbReference>
<comment type="function">
    <text evidence="8">Gustatory receptor which mediates acceptance or avoidance behavior, depending on its substrates.</text>
</comment>
<evidence type="ECO:0000313" key="10">
    <source>
        <dbReference type="RefSeq" id="XP_017034981.2"/>
    </source>
</evidence>
<organism evidence="9 10">
    <name type="scientific">Drosophila kikkawai</name>
    <name type="common">Fruit fly</name>
    <dbReference type="NCBI Taxonomy" id="30033"/>
    <lineage>
        <taxon>Eukaryota</taxon>
        <taxon>Metazoa</taxon>
        <taxon>Ecdysozoa</taxon>
        <taxon>Arthropoda</taxon>
        <taxon>Hexapoda</taxon>
        <taxon>Insecta</taxon>
        <taxon>Pterygota</taxon>
        <taxon>Neoptera</taxon>
        <taxon>Endopterygota</taxon>
        <taxon>Diptera</taxon>
        <taxon>Brachycera</taxon>
        <taxon>Muscomorpha</taxon>
        <taxon>Ephydroidea</taxon>
        <taxon>Drosophilidae</taxon>
        <taxon>Drosophila</taxon>
        <taxon>Sophophora</taxon>
    </lineage>
</organism>
<keyword evidence="6 8" id="KW-0675">Receptor</keyword>
<dbReference type="Pfam" id="PF08395">
    <property type="entry name" value="7tm_7"/>
    <property type="match status" value="1"/>
</dbReference>
<dbReference type="PANTHER" id="PTHR21143">
    <property type="entry name" value="INVERTEBRATE GUSTATORY RECEPTOR"/>
    <property type="match status" value="1"/>
</dbReference>
<keyword evidence="7 8" id="KW-0807">Transducer</keyword>
<dbReference type="InterPro" id="IPR013604">
    <property type="entry name" value="7TM_chemorcpt"/>
</dbReference>
<dbReference type="OrthoDB" id="7862671at2759"/>
<evidence type="ECO:0000256" key="2">
    <source>
        <dbReference type="ARBA" id="ARBA00022475"/>
    </source>
</evidence>
<dbReference type="PANTHER" id="PTHR21143:SF133">
    <property type="entry name" value="GUSTATORY AND PHEROMONE RECEPTOR 32A-RELATED"/>
    <property type="match status" value="1"/>
</dbReference>
<evidence type="ECO:0000256" key="6">
    <source>
        <dbReference type="ARBA" id="ARBA00023170"/>
    </source>
</evidence>
<evidence type="ECO:0000256" key="8">
    <source>
        <dbReference type="RuleBase" id="RU363108"/>
    </source>
</evidence>
<comment type="subcellular location">
    <subcellularLocation>
        <location evidence="1 8">Cell membrane</location>
        <topology evidence="1 8">Multi-pass membrane protein</topology>
    </subcellularLocation>
</comment>
<protein>
    <recommendedName>
        <fullName evidence="8">Gustatory receptor</fullName>
    </recommendedName>
</protein>
<evidence type="ECO:0000256" key="3">
    <source>
        <dbReference type="ARBA" id="ARBA00022692"/>
    </source>
</evidence>
<proteinExistence type="inferred from homology"/>
<evidence type="ECO:0000256" key="4">
    <source>
        <dbReference type="ARBA" id="ARBA00022989"/>
    </source>
</evidence>
<dbReference type="AlphaFoldDB" id="A0A6P4JHD4"/>
<reference evidence="10" key="1">
    <citation type="submission" date="2025-08" db="UniProtKB">
        <authorList>
            <consortium name="RefSeq"/>
        </authorList>
    </citation>
    <scope>IDENTIFICATION</scope>
    <source>
        <strain evidence="10">14028-0561.14</strain>
        <tissue evidence="10">Whole fly</tissue>
    </source>
</reference>
<accession>A0A6P4JHD4</accession>